<reference evidence="2" key="1">
    <citation type="submission" date="2020-09" db="EMBL/GenBank/DDBJ databases">
        <title>Pelagicoccus enzymogenes sp. nov. with an EPS production, isolated from marine sediment.</title>
        <authorList>
            <person name="Feng X."/>
        </authorList>
    </citation>
    <scope>NUCLEOTIDE SEQUENCE</scope>
    <source>
        <strain evidence="2">NFK12</strain>
    </source>
</reference>
<evidence type="ECO:0000313" key="3">
    <source>
        <dbReference type="Proteomes" id="UP000622317"/>
    </source>
</evidence>
<name>A0A927IJI3_9BACT</name>
<feature type="chain" id="PRO_5036781984" evidence="1">
    <location>
        <begin position="23"/>
        <end position="135"/>
    </location>
</feature>
<evidence type="ECO:0000313" key="2">
    <source>
        <dbReference type="EMBL" id="MBD5782356.1"/>
    </source>
</evidence>
<dbReference type="AlphaFoldDB" id="A0A927IJI3"/>
<keyword evidence="1" id="KW-0732">Signal</keyword>
<organism evidence="2 3">
    <name type="scientific">Pelagicoccus enzymogenes</name>
    <dbReference type="NCBI Taxonomy" id="2773457"/>
    <lineage>
        <taxon>Bacteria</taxon>
        <taxon>Pseudomonadati</taxon>
        <taxon>Verrucomicrobiota</taxon>
        <taxon>Opitutia</taxon>
        <taxon>Puniceicoccales</taxon>
        <taxon>Pelagicoccaceae</taxon>
        <taxon>Pelagicoccus</taxon>
    </lineage>
</organism>
<feature type="signal peptide" evidence="1">
    <location>
        <begin position="1"/>
        <end position="22"/>
    </location>
</feature>
<evidence type="ECO:0000256" key="1">
    <source>
        <dbReference type="SAM" id="SignalP"/>
    </source>
</evidence>
<comment type="caution">
    <text evidence="2">The sequence shown here is derived from an EMBL/GenBank/DDBJ whole genome shotgun (WGS) entry which is preliminary data.</text>
</comment>
<protein>
    <submittedName>
        <fullName evidence="2">Uncharacterized protein</fullName>
    </submittedName>
</protein>
<gene>
    <name evidence="2" type="ORF">IEN85_22845</name>
</gene>
<dbReference type="Proteomes" id="UP000622317">
    <property type="component" value="Unassembled WGS sequence"/>
</dbReference>
<accession>A0A927IJI3</accession>
<sequence length="135" mass="15463">MKRLFVSILLLALVAPVCLLKAGGEPESDGSRKQFGPFEAITFNASILRDVKYVAEENNVYLQLFPAHKEKELVVKLSNDYFASYREWHHGGYELVSPANQGKTPYGWTDFVNTSANYIEYWMDGEVFLHLKRVK</sequence>
<dbReference type="EMBL" id="JACYFG010000060">
    <property type="protein sequence ID" value="MBD5782356.1"/>
    <property type="molecule type" value="Genomic_DNA"/>
</dbReference>
<keyword evidence="3" id="KW-1185">Reference proteome</keyword>
<proteinExistence type="predicted"/>
<dbReference type="RefSeq" id="WP_191619439.1">
    <property type="nucleotide sequence ID" value="NZ_JACYFG010000060.1"/>
</dbReference>